<dbReference type="OrthoDB" id="5329789at2"/>
<accession>A0A3D8I2S3</accession>
<dbReference type="EMBL" id="NXLQ01000135">
    <property type="protein sequence ID" value="RDU59408.1"/>
    <property type="molecule type" value="Genomic_DNA"/>
</dbReference>
<sequence length="99" mass="12131">MKTLKILYTCWVVFWIFVWILLLLIGHNPDRFGEFLITMGWIILPLLIFILYRLFHTRKRKFFYIALLLLLYYPLAYVIYSIYYFGAQGFFIKILSIIY</sequence>
<keyword evidence="1" id="KW-0472">Membrane</keyword>
<feature type="transmembrane region" description="Helical" evidence="1">
    <location>
        <begin position="62"/>
        <end position="85"/>
    </location>
</feature>
<keyword evidence="3" id="KW-1185">Reference proteome</keyword>
<feature type="transmembrane region" description="Helical" evidence="1">
    <location>
        <begin position="32"/>
        <end position="55"/>
    </location>
</feature>
<evidence type="ECO:0000256" key="1">
    <source>
        <dbReference type="SAM" id="Phobius"/>
    </source>
</evidence>
<evidence type="ECO:0000313" key="2">
    <source>
        <dbReference type="EMBL" id="RDU59408.1"/>
    </source>
</evidence>
<name>A0A3D8I2S3_9HELI</name>
<organism evidence="2 3">
    <name type="scientific">Helicobacter didelphidarum</name>
    <dbReference type="NCBI Taxonomy" id="2040648"/>
    <lineage>
        <taxon>Bacteria</taxon>
        <taxon>Pseudomonadati</taxon>
        <taxon>Campylobacterota</taxon>
        <taxon>Epsilonproteobacteria</taxon>
        <taxon>Campylobacterales</taxon>
        <taxon>Helicobacteraceae</taxon>
        <taxon>Helicobacter</taxon>
    </lineage>
</organism>
<gene>
    <name evidence="2" type="ORF">CQA53_11495</name>
</gene>
<dbReference type="Proteomes" id="UP000256379">
    <property type="component" value="Unassembled WGS sequence"/>
</dbReference>
<keyword evidence="1" id="KW-1133">Transmembrane helix</keyword>
<dbReference type="AlphaFoldDB" id="A0A3D8I2S3"/>
<protein>
    <submittedName>
        <fullName evidence="2">Uncharacterized protein</fullName>
    </submittedName>
</protein>
<feature type="transmembrane region" description="Helical" evidence="1">
    <location>
        <begin position="7"/>
        <end position="26"/>
    </location>
</feature>
<evidence type="ECO:0000313" key="3">
    <source>
        <dbReference type="Proteomes" id="UP000256379"/>
    </source>
</evidence>
<proteinExistence type="predicted"/>
<keyword evidence="1" id="KW-0812">Transmembrane</keyword>
<reference evidence="2 3" key="1">
    <citation type="submission" date="2018-04" db="EMBL/GenBank/DDBJ databases">
        <title>Novel Campyloabacter and Helicobacter Species and Strains.</title>
        <authorList>
            <person name="Mannion A.J."/>
            <person name="Shen Z."/>
            <person name="Fox J.G."/>
        </authorList>
    </citation>
    <scope>NUCLEOTIDE SEQUENCE [LARGE SCALE GENOMIC DNA]</scope>
    <source>
        <strain evidence="2 3">MIT 17-337</strain>
    </source>
</reference>
<comment type="caution">
    <text evidence="2">The sequence shown here is derived from an EMBL/GenBank/DDBJ whole genome shotgun (WGS) entry which is preliminary data.</text>
</comment>